<dbReference type="CDD" id="cd02440">
    <property type="entry name" value="AdoMet_MTases"/>
    <property type="match status" value="1"/>
</dbReference>
<keyword evidence="3" id="KW-0949">S-adenosyl-L-methionine</keyword>
<evidence type="ECO:0000256" key="1">
    <source>
        <dbReference type="ARBA" id="ARBA00022603"/>
    </source>
</evidence>
<feature type="domain" description="Methyltransferase" evidence="4">
    <location>
        <begin position="59"/>
        <end position="149"/>
    </location>
</feature>
<organism evidence="5 6">
    <name type="scientific">Pseudonocardia nematodicida</name>
    <dbReference type="NCBI Taxonomy" id="1206997"/>
    <lineage>
        <taxon>Bacteria</taxon>
        <taxon>Bacillati</taxon>
        <taxon>Actinomycetota</taxon>
        <taxon>Actinomycetes</taxon>
        <taxon>Pseudonocardiales</taxon>
        <taxon>Pseudonocardiaceae</taxon>
        <taxon>Pseudonocardia</taxon>
    </lineage>
</organism>
<protein>
    <submittedName>
        <fullName evidence="5">Class I SAM-dependent methyltransferase</fullName>
        <ecNumber evidence="5">2.1.1.-</ecNumber>
    </submittedName>
</protein>
<evidence type="ECO:0000313" key="6">
    <source>
        <dbReference type="Proteomes" id="UP001494902"/>
    </source>
</evidence>
<dbReference type="EC" id="2.1.1.-" evidence="5"/>
<dbReference type="Proteomes" id="UP001494902">
    <property type="component" value="Unassembled WGS sequence"/>
</dbReference>
<evidence type="ECO:0000259" key="4">
    <source>
        <dbReference type="Pfam" id="PF13649"/>
    </source>
</evidence>
<dbReference type="Pfam" id="PF13649">
    <property type="entry name" value="Methyltransf_25"/>
    <property type="match status" value="1"/>
</dbReference>
<reference evidence="5 6" key="1">
    <citation type="submission" date="2024-03" db="EMBL/GenBank/DDBJ databases">
        <title>Draft genome sequence of Pseudonocardia nematodicida JCM 31783.</title>
        <authorList>
            <person name="Butdee W."/>
            <person name="Duangmal K."/>
        </authorList>
    </citation>
    <scope>NUCLEOTIDE SEQUENCE [LARGE SCALE GENOMIC DNA]</scope>
    <source>
        <strain evidence="5 6">JCM 31783</strain>
    </source>
</reference>
<dbReference type="PANTHER" id="PTHR43464:SF19">
    <property type="entry name" value="UBIQUINONE BIOSYNTHESIS O-METHYLTRANSFERASE, MITOCHONDRIAL"/>
    <property type="match status" value="1"/>
</dbReference>
<gene>
    <name evidence="5" type="ORF">WIS52_20210</name>
</gene>
<dbReference type="InterPro" id="IPR029063">
    <property type="entry name" value="SAM-dependent_MTases_sf"/>
</dbReference>
<dbReference type="SUPFAM" id="SSF53335">
    <property type="entry name" value="S-adenosyl-L-methionine-dependent methyltransferases"/>
    <property type="match status" value="1"/>
</dbReference>
<sequence>MSSIDTAPNGTGAGADQGIYDLGEIYDAIYSGRGKDYAHESAVVADLVRRHRPRPGSLLDVGCGTGTHLDHLRGHVGHVEGIDLTDGMLTVARRRLPGVPLHHGDMRTFDLGRRFDAVVCLFAAVGNLADGAELDASLARFAAHLTPGGVVVVEPWWFPDNFTPHHVGSSITRQGDRTVARVSHTVRHSPGASRMEVHYVVAEAGHGIRRFVDEHVMALLPRERYQQAFTAAGLDVDYHPDAYPGNGVFVGVAR</sequence>
<evidence type="ECO:0000256" key="3">
    <source>
        <dbReference type="ARBA" id="ARBA00022691"/>
    </source>
</evidence>
<proteinExistence type="predicted"/>
<dbReference type="Gene3D" id="2.20.130.10">
    <property type="entry name" value="CAC2371-like domains"/>
    <property type="match status" value="1"/>
</dbReference>
<keyword evidence="6" id="KW-1185">Reference proteome</keyword>
<comment type="caution">
    <text evidence="5">The sequence shown here is derived from an EMBL/GenBank/DDBJ whole genome shotgun (WGS) entry which is preliminary data.</text>
</comment>
<name>A0ABV1KHH4_9PSEU</name>
<accession>A0ABV1KHH4</accession>
<dbReference type="InterPro" id="IPR041698">
    <property type="entry name" value="Methyltransf_25"/>
</dbReference>
<dbReference type="GO" id="GO:0032259">
    <property type="term" value="P:methylation"/>
    <property type="evidence" value="ECO:0007669"/>
    <property type="project" value="UniProtKB-KW"/>
</dbReference>
<evidence type="ECO:0000313" key="5">
    <source>
        <dbReference type="EMBL" id="MEQ3552798.1"/>
    </source>
</evidence>
<dbReference type="Gene3D" id="3.40.50.150">
    <property type="entry name" value="Vaccinia Virus protein VP39"/>
    <property type="match status" value="1"/>
</dbReference>
<dbReference type="EMBL" id="JBEDNQ010000008">
    <property type="protein sequence ID" value="MEQ3552798.1"/>
    <property type="molecule type" value="Genomic_DNA"/>
</dbReference>
<dbReference type="PANTHER" id="PTHR43464">
    <property type="entry name" value="METHYLTRANSFERASE"/>
    <property type="match status" value="1"/>
</dbReference>
<evidence type="ECO:0000256" key="2">
    <source>
        <dbReference type="ARBA" id="ARBA00022679"/>
    </source>
</evidence>
<keyword evidence="1 5" id="KW-0489">Methyltransferase</keyword>
<dbReference type="RefSeq" id="WP_349299865.1">
    <property type="nucleotide sequence ID" value="NZ_JBEDNQ010000008.1"/>
</dbReference>
<dbReference type="GO" id="GO:0008168">
    <property type="term" value="F:methyltransferase activity"/>
    <property type="evidence" value="ECO:0007669"/>
    <property type="project" value="UniProtKB-KW"/>
</dbReference>
<keyword evidence="2 5" id="KW-0808">Transferase</keyword>